<evidence type="ECO:0000256" key="5">
    <source>
        <dbReference type="SAM" id="Phobius"/>
    </source>
</evidence>
<feature type="transmembrane region" description="Helical" evidence="5">
    <location>
        <begin position="382"/>
        <end position="401"/>
    </location>
</feature>
<dbReference type="OrthoDB" id="4139357at2759"/>
<accession>A0A8S4Q390</accession>
<protein>
    <submittedName>
        <fullName evidence="6">Uncharacterized protein</fullName>
    </submittedName>
</protein>
<sequence>MKFDEALCLLGGFGRYQVFLLIVVNIFAAGGGWQITLTVFIAGRMDHWCKVPELQHLNESMQKAIAIPQTTGPLGDTIYKQCSMFNYDYSDINFTNPQTVELWIRNNKTAVEIACNNGWEFDRSVRKSTVVSQFGLVCQNDWMYTLPATLQMVGFLFGAFLSGLISDRFGRKLTTLGMMVCSFGAILGGAFSDNFILFLAMRWLALLTLIGAYTSLWVLTLEMMQPVHRTHATLYASLLRILRSLSTLAAFKLRGHRWLQVVSACVLIPGLIGTIFLFESPRWLIAKGRYREAEDISKRIAKINKVTLPDGFTLKDDVTTKTNCLDEGPAKNESVIDLFRSPKMRKRTLVLWAQWFAVVFGYYAMSLNIGTLIPGDIYLNNFIINGVPDLVSPILMLIALFKMGRKSILITFLITNGILSWVLIGILPTKITALTTTIALCGALLIGIVFKVLYLYSGEIFPTPVRNVGLGSGSSFGRIGGLISPNIPLLGNIWYGLPYVILGLFPFFAGCLAFLLPETKDKCLPETILEAENFDIAKKDECKETRGSGFTLKNDTPCAIDSMKRGFTSNGSAGDGILNGGFSKPSDPTML</sequence>
<dbReference type="EMBL" id="CAIIXF020000012">
    <property type="protein sequence ID" value="CAH1800934.1"/>
    <property type="molecule type" value="Genomic_DNA"/>
</dbReference>
<dbReference type="AlphaFoldDB" id="A0A8S4Q390"/>
<organism evidence="6 7">
    <name type="scientific">Owenia fusiformis</name>
    <name type="common">Polychaete worm</name>
    <dbReference type="NCBI Taxonomy" id="6347"/>
    <lineage>
        <taxon>Eukaryota</taxon>
        <taxon>Metazoa</taxon>
        <taxon>Spiralia</taxon>
        <taxon>Lophotrochozoa</taxon>
        <taxon>Annelida</taxon>
        <taxon>Polychaeta</taxon>
        <taxon>Sedentaria</taxon>
        <taxon>Canalipalpata</taxon>
        <taxon>Sabellida</taxon>
        <taxon>Oweniida</taxon>
        <taxon>Oweniidae</taxon>
        <taxon>Owenia</taxon>
    </lineage>
</organism>
<feature type="transmembrane region" description="Helical" evidence="5">
    <location>
        <begin position="468"/>
        <end position="487"/>
    </location>
</feature>
<dbReference type="InterPro" id="IPR036259">
    <property type="entry name" value="MFS_trans_sf"/>
</dbReference>
<evidence type="ECO:0000256" key="1">
    <source>
        <dbReference type="ARBA" id="ARBA00004141"/>
    </source>
</evidence>
<keyword evidence="3 5" id="KW-1133">Transmembrane helix</keyword>
<gene>
    <name evidence="6" type="ORF">OFUS_LOCUS24769</name>
</gene>
<feature type="transmembrane region" description="Helical" evidence="5">
    <location>
        <begin position="493"/>
        <end position="516"/>
    </location>
</feature>
<feature type="transmembrane region" description="Helical" evidence="5">
    <location>
        <begin position="433"/>
        <end position="456"/>
    </location>
</feature>
<feature type="transmembrane region" description="Helical" evidence="5">
    <location>
        <begin position="18"/>
        <end position="42"/>
    </location>
</feature>
<evidence type="ECO:0000256" key="2">
    <source>
        <dbReference type="ARBA" id="ARBA00022692"/>
    </source>
</evidence>
<proteinExistence type="predicted"/>
<dbReference type="GO" id="GO:0016020">
    <property type="term" value="C:membrane"/>
    <property type="evidence" value="ECO:0007669"/>
    <property type="project" value="UniProtKB-SubCell"/>
</dbReference>
<comment type="caution">
    <text evidence="6">The sequence shown here is derived from an EMBL/GenBank/DDBJ whole genome shotgun (WGS) entry which is preliminary data.</text>
</comment>
<comment type="subcellular location">
    <subcellularLocation>
        <location evidence="1">Membrane</location>
        <topology evidence="1">Multi-pass membrane protein</topology>
    </subcellularLocation>
</comment>
<dbReference type="PANTHER" id="PTHR24064">
    <property type="entry name" value="SOLUTE CARRIER FAMILY 22 MEMBER"/>
    <property type="match status" value="1"/>
</dbReference>
<feature type="transmembrane region" description="Helical" evidence="5">
    <location>
        <begin position="197"/>
        <end position="220"/>
    </location>
</feature>
<dbReference type="SUPFAM" id="SSF103473">
    <property type="entry name" value="MFS general substrate transporter"/>
    <property type="match status" value="1"/>
</dbReference>
<dbReference type="InterPro" id="IPR005828">
    <property type="entry name" value="MFS_sugar_transport-like"/>
</dbReference>
<feature type="transmembrane region" description="Helical" evidence="5">
    <location>
        <begin position="408"/>
        <end position="427"/>
    </location>
</feature>
<feature type="transmembrane region" description="Helical" evidence="5">
    <location>
        <begin position="257"/>
        <end position="278"/>
    </location>
</feature>
<keyword evidence="7" id="KW-1185">Reference proteome</keyword>
<evidence type="ECO:0000256" key="3">
    <source>
        <dbReference type="ARBA" id="ARBA00022989"/>
    </source>
</evidence>
<dbReference type="Gene3D" id="1.20.1250.20">
    <property type="entry name" value="MFS general substrate transporter like domains"/>
    <property type="match status" value="1"/>
</dbReference>
<dbReference type="GO" id="GO:0022857">
    <property type="term" value="F:transmembrane transporter activity"/>
    <property type="evidence" value="ECO:0007669"/>
    <property type="project" value="InterPro"/>
</dbReference>
<reference evidence="6" key="1">
    <citation type="submission" date="2022-03" db="EMBL/GenBank/DDBJ databases">
        <authorList>
            <person name="Martin C."/>
        </authorList>
    </citation>
    <scope>NUCLEOTIDE SEQUENCE</scope>
</reference>
<evidence type="ECO:0000313" key="6">
    <source>
        <dbReference type="EMBL" id="CAH1800934.1"/>
    </source>
</evidence>
<evidence type="ECO:0000256" key="4">
    <source>
        <dbReference type="ARBA" id="ARBA00023136"/>
    </source>
</evidence>
<keyword evidence="2 5" id="KW-0812">Transmembrane</keyword>
<feature type="transmembrane region" description="Helical" evidence="5">
    <location>
        <begin position="142"/>
        <end position="161"/>
    </location>
</feature>
<name>A0A8S4Q390_OWEFU</name>
<evidence type="ECO:0000313" key="7">
    <source>
        <dbReference type="Proteomes" id="UP000749559"/>
    </source>
</evidence>
<dbReference type="Pfam" id="PF00083">
    <property type="entry name" value="Sugar_tr"/>
    <property type="match status" value="1"/>
</dbReference>
<keyword evidence="4 5" id="KW-0472">Membrane</keyword>
<feature type="transmembrane region" description="Helical" evidence="5">
    <location>
        <begin position="173"/>
        <end position="191"/>
    </location>
</feature>
<feature type="transmembrane region" description="Helical" evidence="5">
    <location>
        <begin position="349"/>
        <end position="370"/>
    </location>
</feature>
<dbReference type="Proteomes" id="UP000749559">
    <property type="component" value="Unassembled WGS sequence"/>
</dbReference>